<feature type="region of interest" description="Disordered" evidence="9">
    <location>
        <begin position="151"/>
        <end position="177"/>
    </location>
</feature>
<keyword evidence="3" id="KW-0509">mRNA transport</keyword>
<proteinExistence type="predicted"/>
<evidence type="ECO:0000256" key="1">
    <source>
        <dbReference type="ARBA" id="ARBA00004567"/>
    </source>
</evidence>
<feature type="coiled-coil region" evidence="8">
    <location>
        <begin position="738"/>
        <end position="772"/>
    </location>
</feature>
<dbReference type="InParanoid" id="A0A1E7FBS0"/>
<dbReference type="OrthoDB" id="41778at2759"/>
<keyword evidence="11" id="KW-1185">Reference proteome</keyword>
<dbReference type="InterPro" id="IPR037700">
    <property type="entry name" value="NUP88/NUP82"/>
</dbReference>
<keyword evidence="7" id="KW-0539">Nucleus</keyword>
<name>A0A1E7FBS0_9STRA</name>
<dbReference type="GO" id="GO:0006606">
    <property type="term" value="P:protein import into nucleus"/>
    <property type="evidence" value="ECO:0007669"/>
    <property type="project" value="TreeGrafter"/>
</dbReference>
<accession>A0A1E7FBS0</accession>
<dbReference type="GO" id="GO:0017056">
    <property type="term" value="F:structural constituent of nuclear pore"/>
    <property type="evidence" value="ECO:0007669"/>
    <property type="project" value="InterPro"/>
</dbReference>
<keyword evidence="8" id="KW-0175">Coiled coil</keyword>
<evidence type="ECO:0000256" key="5">
    <source>
        <dbReference type="ARBA" id="ARBA00023010"/>
    </source>
</evidence>
<evidence type="ECO:0000256" key="8">
    <source>
        <dbReference type="SAM" id="Coils"/>
    </source>
</evidence>
<dbReference type="AlphaFoldDB" id="A0A1E7FBS0"/>
<evidence type="ECO:0000313" key="10">
    <source>
        <dbReference type="EMBL" id="OEU15495.1"/>
    </source>
</evidence>
<dbReference type="Proteomes" id="UP000095751">
    <property type="component" value="Unassembled WGS sequence"/>
</dbReference>
<evidence type="ECO:0000256" key="3">
    <source>
        <dbReference type="ARBA" id="ARBA00022816"/>
    </source>
</evidence>
<dbReference type="GO" id="GO:0006406">
    <property type="term" value="P:mRNA export from nucleus"/>
    <property type="evidence" value="ECO:0007669"/>
    <property type="project" value="TreeGrafter"/>
</dbReference>
<keyword evidence="5" id="KW-0811">Translocation</keyword>
<dbReference type="GO" id="GO:0005643">
    <property type="term" value="C:nuclear pore"/>
    <property type="evidence" value="ECO:0007669"/>
    <property type="project" value="UniProtKB-SubCell"/>
</dbReference>
<evidence type="ECO:0000256" key="6">
    <source>
        <dbReference type="ARBA" id="ARBA00023132"/>
    </source>
</evidence>
<keyword evidence="2" id="KW-0813">Transport</keyword>
<dbReference type="GO" id="GO:0000055">
    <property type="term" value="P:ribosomal large subunit export from nucleus"/>
    <property type="evidence" value="ECO:0007669"/>
    <property type="project" value="InterPro"/>
</dbReference>
<gene>
    <name evidence="10" type="ORF">FRACYDRAFT_240185</name>
</gene>
<keyword evidence="4" id="KW-0653">Protein transport</keyword>
<dbReference type="GO" id="GO:0000056">
    <property type="term" value="P:ribosomal small subunit export from nucleus"/>
    <property type="evidence" value="ECO:0007669"/>
    <property type="project" value="InterPro"/>
</dbReference>
<evidence type="ECO:0000256" key="7">
    <source>
        <dbReference type="ARBA" id="ARBA00023242"/>
    </source>
</evidence>
<keyword evidence="6" id="KW-0906">Nuclear pore complex</keyword>
<dbReference type="EMBL" id="KV784359">
    <property type="protein sequence ID" value="OEU15495.1"/>
    <property type="molecule type" value="Genomic_DNA"/>
</dbReference>
<evidence type="ECO:0000256" key="4">
    <source>
        <dbReference type="ARBA" id="ARBA00022927"/>
    </source>
</evidence>
<organism evidence="10 11">
    <name type="scientific">Fragilariopsis cylindrus CCMP1102</name>
    <dbReference type="NCBI Taxonomy" id="635003"/>
    <lineage>
        <taxon>Eukaryota</taxon>
        <taxon>Sar</taxon>
        <taxon>Stramenopiles</taxon>
        <taxon>Ochrophyta</taxon>
        <taxon>Bacillariophyta</taxon>
        <taxon>Bacillariophyceae</taxon>
        <taxon>Bacillariophycidae</taxon>
        <taxon>Bacillariales</taxon>
        <taxon>Bacillariaceae</taxon>
        <taxon>Fragilariopsis</taxon>
    </lineage>
</organism>
<dbReference type="PANTHER" id="PTHR13257:SF0">
    <property type="entry name" value="NUCLEAR PORE COMPLEX PROTEIN NUP88"/>
    <property type="match status" value="1"/>
</dbReference>
<dbReference type="PANTHER" id="PTHR13257">
    <property type="entry name" value="NUCLEOPORIN NUP84-RELATED"/>
    <property type="match status" value="1"/>
</dbReference>
<evidence type="ECO:0000256" key="2">
    <source>
        <dbReference type="ARBA" id="ARBA00022448"/>
    </source>
</evidence>
<protein>
    <submittedName>
        <fullName evidence="10">Uncharacterized protein</fullName>
    </submittedName>
</protein>
<comment type="subcellular location">
    <subcellularLocation>
        <location evidence="1">Nucleus</location>
        <location evidence="1">Nuclear pore complex</location>
    </subcellularLocation>
</comment>
<reference evidence="10 11" key="1">
    <citation type="submission" date="2016-09" db="EMBL/GenBank/DDBJ databases">
        <title>Extensive genetic diversity and differential bi-allelic expression allows diatom success in the polar Southern Ocean.</title>
        <authorList>
            <consortium name="DOE Joint Genome Institute"/>
            <person name="Mock T."/>
            <person name="Otillar R.P."/>
            <person name="Strauss J."/>
            <person name="Dupont C."/>
            <person name="Frickenhaus S."/>
            <person name="Maumus F."/>
            <person name="Mcmullan M."/>
            <person name="Sanges R."/>
            <person name="Schmutz J."/>
            <person name="Toseland A."/>
            <person name="Valas R."/>
            <person name="Veluchamy A."/>
            <person name="Ward B.J."/>
            <person name="Allen A."/>
            <person name="Barry K."/>
            <person name="Falciatore A."/>
            <person name="Ferrante M."/>
            <person name="Fortunato A.E."/>
            <person name="Gloeckner G."/>
            <person name="Gruber A."/>
            <person name="Hipkin R."/>
            <person name="Janech M."/>
            <person name="Kroth P."/>
            <person name="Leese F."/>
            <person name="Lindquist E."/>
            <person name="Lyon B.R."/>
            <person name="Martin J."/>
            <person name="Mayer C."/>
            <person name="Parker M."/>
            <person name="Quesneville H."/>
            <person name="Raymond J."/>
            <person name="Uhlig C."/>
            <person name="Valentin K.U."/>
            <person name="Worden A.Z."/>
            <person name="Armbrust E.V."/>
            <person name="Bowler C."/>
            <person name="Green B."/>
            <person name="Moulton V."/>
            <person name="Van Oosterhout C."/>
            <person name="Grigoriev I."/>
        </authorList>
    </citation>
    <scope>NUCLEOTIDE SEQUENCE [LARGE SCALE GENOMIC DNA]</scope>
    <source>
        <strain evidence="10 11">CCMP1102</strain>
    </source>
</reference>
<evidence type="ECO:0000313" key="11">
    <source>
        <dbReference type="Proteomes" id="UP000095751"/>
    </source>
</evidence>
<evidence type="ECO:0000256" key="9">
    <source>
        <dbReference type="SAM" id="MobiDB-lite"/>
    </source>
</evidence>
<sequence length="895" mass="97291">MPRLISNSLSNSMPFGSPSMSGAPSKVSASFGDDVSPGIANYASNDNYAPTGISSSSSSSSVRLSCSSPGGRAVHSLSMTTSASSSVWCIETHSLPLVGTVDNDYTGSNNEYDDEKSPSIIRTILPGKVCSALSRYPPIELLCVGVLSPSPSNPASAGGATPDYSSSRNNRNEREAGRHSLPSVCVYTKKDVFLLDISYDATGAAEVEGVVYVQEPYEDILMGNATVNILRIRQAPQKFNGYTTLCPARAMAMLTQYPSTSDYCLCLYHGSVGRSSSSSSSTITMSTKEPTSHYFHMEDLSDPNEQMIDFCFCQSNGLSLLSSLTVAFLKASGEVLFATPIVFHGTVVPSQTVTKTLEFIDGSLKELDQSSATWKQFRAAKRFLIDAFPNTGRENFVTVENNTTANNKPIEALNWTVKLQGPILLPPQFDNDGSEYSSFMPAGSIEPFGEAGELVGLAIGYLDEKVDFAVISPSSFIPRFKYESEEDSYELDNNLTIGHTVNHVDFSGSSGINNVKDIKLIYDPMMDNVVHYLTPNQIISISTNTVKIASNKVRNHGSTNLMGRGVFSPPSRRSDLRAKTIAWNCLDATSFQIKQNPIVGAVISGDVQLGHIMVVRFSNGNMVAINLTETRHLREMENFAGPEQVLAIQDGQTNSISEAEQLVLSSLNETQALTDIVQPLIQDVIEGIGALAQVGGSATAQADVTPDVLAAVIGIQSKCKKGIFIPFMEMKEHVTARREELKEINKTQMLQLKVLKETIANLRQKQLSIKEKTEIMIENSKSLADRSASALQSSKDLLPTITQAEYDYFQELKRLDEKTQMWKSEVDRLSLNVSSINHSSAATPGTFSLSPDDLKNPRQLLTASGMIIENYKTDFASAEENVDRLAAVAGFVRDE</sequence>
<feature type="compositionally biased region" description="Low complexity" evidence="9">
    <location>
        <begin position="151"/>
        <end position="162"/>
    </location>
</feature>
<dbReference type="KEGG" id="fcy:FRACYDRAFT_240185"/>